<comment type="subcellular location">
    <subcellularLocation>
        <location evidence="1 5">Nucleus</location>
    </subcellularLocation>
</comment>
<dbReference type="InterPro" id="IPR040453">
    <property type="entry name" value="Mnd1_HTH"/>
</dbReference>
<dbReference type="GO" id="GO:0005634">
    <property type="term" value="C:nucleus"/>
    <property type="evidence" value="ECO:0007669"/>
    <property type="project" value="UniProtKB-SubCell"/>
</dbReference>
<dbReference type="Pfam" id="PF03962">
    <property type="entry name" value="Mnd1"/>
    <property type="match status" value="1"/>
</dbReference>
<keyword evidence="10" id="KW-1185">Reference proteome</keyword>
<evidence type="ECO:0000256" key="1">
    <source>
        <dbReference type="ARBA" id="ARBA00004123"/>
    </source>
</evidence>
<evidence type="ECO:0000256" key="5">
    <source>
        <dbReference type="PIRNR" id="PIRNR026991"/>
    </source>
</evidence>
<gene>
    <name evidence="9" type="ORF">LSTR_LSTR001587</name>
</gene>
<dbReference type="OrthoDB" id="273345at2759"/>
<sequence length="204" mass="23910">MSKKKGVSAEEKRNRILQLFYEKKDFFNLKEVEKLGQKEKGVKSQYIKDIVQNLVADGLVDSDKIGTSIYYWSDPRKAINAKKRTRSDIEDKLEEYNKRLKKSKNGLLEAKIGREETTERAALLKRLSELEEEELAVNQEWEKYKHADPKLLETMTGEVKVAKDAVNRWTENIILTKSWCRNKFGIDEKTLDKQFAIPEDFDYI</sequence>
<dbReference type="InParanoid" id="A0A482XC45"/>
<dbReference type="Pfam" id="PF18517">
    <property type="entry name" value="LZ3wCH"/>
    <property type="match status" value="1"/>
</dbReference>
<accession>A0A482XC45</accession>
<evidence type="ECO:0000313" key="9">
    <source>
        <dbReference type="EMBL" id="RZF43326.1"/>
    </source>
</evidence>
<dbReference type="PIRSF" id="PIRSF026991">
    <property type="entry name" value="Mnd1"/>
    <property type="match status" value="1"/>
</dbReference>
<dbReference type="SMR" id="A0A482XC45"/>
<dbReference type="STRING" id="195883.A0A482XC45"/>
<keyword evidence="4 5" id="KW-0539">Nucleus</keyword>
<feature type="coiled-coil region" evidence="6">
    <location>
        <begin position="79"/>
        <end position="140"/>
    </location>
</feature>
<evidence type="ECO:0000256" key="2">
    <source>
        <dbReference type="ARBA" id="ARBA00005981"/>
    </source>
</evidence>
<reference evidence="9 10" key="1">
    <citation type="journal article" date="2017" name="Gigascience">
        <title>Genome sequence of the small brown planthopper, Laodelphax striatellus.</title>
        <authorList>
            <person name="Zhu J."/>
            <person name="Jiang F."/>
            <person name="Wang X."/>
            <person name="Yang P."/>
            <person name="Bao Y."/>
            <person name="Zhao W."/>
            <person name="Wang W."/>
            <person name="Lu H."/>
            <person name="Wang Q."/>
            <person name="Cui N."/>
            <person name="Li J."/>
            <person name="Chen X."/>
            <person name="Luo L."/>
            <person name="Yu J."/>
            <person name="Kang L."/>
            <person name="Cui F."/>
        </authorList>
    </citation>
    <scope>NUCLEOTIDE SEQUENCE [LARGE SCALE GENOMIC DNA]</scope>
    <source>
        <strain evidence="9">Lst14</strain>
    </source>
</reference>
<evidence type="ECO:0000256" key="4">
    <source>
        <dbReference type="ARBA" id="ARBA00023242"/>
    </source>
</evidence>
<dbReference type="InterPro" id="IPR040661">
    <property type="entry name" value="LZ3wCH"/>
</dbReference>
<name>A0A482XC45_LAOST</name>
<organism evidence="9 10">
    <name type="scientific">Laodelphax striatellus</name>
    <name type="common">Small brown planthopper</name>
    <name type="synonym">Delphax striatella</name>
    <dbReference type="NCBI Taxonomy" id="195883"/>
    <lineage>
        <taxon>Eukaryota</taxon>
        <taxon>Metazoa</taxon>
        <taxon>Ecdysozoa</taxon>
        <taxon>Arthropoda</taxon>
        <taxon>Hexapoda</taxon>
        <taxon>Insecta</taxon>
        <taxon>Pterygota</taxon>
        <taxon>Neoptera</taxon>
        <taxon>Paraneoptera</taxon>
        <taxon>Hemiptera</taxon>
        <taxon>Auchenorrhyncha</taxon>
        <taxon>Fulgoroidea</taxon>
        <taxon>Delphacidae</taxon>
        <taxon>Criomorphinae</taxon>
        <taxon>Laodelphax</taxon>
    </lineage>
</organism>
<comment type="caution">
    <text evidence="9">The sequence shown here is derived from an EMBL/GenBank/DDBJ whole genome shotgun (WGS) entry which is preliminary data.</text>
</comment>
<dbReference type="GO" id="GO:0007131">
    <property type="term" value="P:reciprocal meiotic recombination"/>
    <property type="evidence" value="ECO:0007669"/>
    <property type="project" value="InterPro"/>
</dbReference>
<proteinExistence type="inferred from homology"/>
<comment type="function">
    <text evidence="5">Required for proper homologous chromosome pairing and efficient cross-over and intragenic recombination during meiosis.</text>
</comment>
<evidence type="ECO:0000256" key="3">
    <source>
        <dbReference type="ARBA" id="ARBA00023054"/>
    </source>
</evidence>
<evidence type="ECO:0000313" key="10">
    <source>
        <dbReference type="Proteomes" id="UP000291343"/>
    </source>
</evidence>
<evidence type="ECO:0000256" key="6">
    <source>
        <dbReference type="SAM" id="Coils"/>
    </source>
</evidence>
<dbReference type="InterPro" id="IPR005647">
    <property type="entry name" value="Mnd1"/>
</dbReference>
<feature type="domain" description="Mnd1 HTH" evidence="7">
    <location>
        <begin position="16"/>
        <end position="73"/>
    </location>
</feature>
<dbReference type="GO" id="GO:0003690">
    <property type="term" value="F:double-stranded DNA binding"/>
    <property type="evidence" value="ECO:0007669"/>
    <property type="project" value="InterPro"/>
</dbReference>
<feature type="domain" description="Leucine zipper with capping helix" evidence="8">
    <location>
        <begin position="152"/>
        <end position="204"/>
    </location>
</feature>
<comment type="similarity">
    <text evidence="2 5">Belongs to the MND1 family.</text>
</comment>
<dbReference type="AlphaFoldDB" id="A0A482XC45"/>
<keyword evidence="3 6" id="KW-0175">Coiled coil</keyword>
<protein>
    <recommendedName>
        <fullName evidence="5">Meiotic nuclear division protein 1 homolog</fullName>
    </recommendedName>
</protein>
<dbReference type="EMBL" id="QKKF02012754">
    <property type="protein sequence ID" value="RZF43326.1"/>
    <property type="molecule type" value="Genomic_DNA"/>
</dbReference>
<evidence type="ECO:0000259" key="7">
    <source>
        <dbReference type="Pfam" id="PF03962"/>
    </source>
</evidence>
<evidence type="ECO:0000259" key="8">
    <source>
        <dbReference type="Pfam" id="PF18517"/>
    </source>
</evidence>
<dbReference type="Proteomes" id="UP000291343">
    <property type="component" value="Unassembled WGS sequence"/>
</dbReference>